<feature type="transmembrane region" description="Helical" evidence="1">
    <location>
        <begin position="21"/>
        <end position="40"/>
    </location>
</feature>
<keyword evidence="5" id="KW-1185">Reference proteome</keyword>
<dbReference type="EMBL" id="QFBC01000001">
    <property type="protein sequence ID" value="PWE57722.1"/>
    <property type="molecule type" value="Genomic_DNA"/>
</dbReference>
<dbReference type="SUPFAM" id="SSF55073">
    <property type="entry name" value="Nucleotide cyclase"/>
    <property type="match status" value="1"/>
</dbReference>
<dbReference type="InterPro" id="IPR001633">
    <property type="entry name" value="EAL_dom"/>
</dbReference>
<protein>
    <submittedName>
        <fullName evidence="4">GGDEF-domain containing protein</fullName>
    </submittedName>
</protein>
<accession>A0A2U2DWY1</accession>
<dbReference type="PANTHER" id="PTHR33121:SF71">
    <property type="entry name" value="OXYGEN SENSOR PROTEIN DOSP"/>
    <property type="match status" value="1"/>
</dbReference>
<feature type="transmembrane region" description="Helical" evidence="1">
    <location>
        <begin position="46"/>
        <end position="65"/>
    </location>
</feature>
<dbReference type="SMART" id="SM00267">
    <property type="entry name" value="GGDEF"/>
    <property type="match status" value="1"/>
</dbReference>
<proteinExistence type="predicted"/>
<dbReference type="PROSITE" id="PS50883">
    <property type="entry name" value="EAL"/>
    <property type="match status" value="1"/>
</dbReference>
<dbReference type="Pfam" id="PF00990">
    <property type="entry name" value="GGDEF"/>
    <property type="match status" value="1"/>
</dbReference>
<dbReference type="GO" id="GO:0071111">
    <property type="term" value="F:cyclic-guanylate-specific phosphodiesterase activity"/>
    <property type="evidence" value="ECO:0007669"/>
    <property type="project" value="InterPro"/>
</dbReference>
<evidence type="ECO:0000259" key="3">
    <source>
        <dbReference type="PROSITE" id="PS50887"/>
    </source>
</evidence>
<dbReference type="Gene3D" id="3.30.70.270">
    <property type="match status" value="1"/>
</dbReference>
<evidence type="ECO:0000313" key="4">
    <source>
        <dbReference type="EMBL" id="PWE57722.1"/>
    </source>
</evidence>
<dbReference type="InterPro" id="IPR000160">
    <property type="entry name" value="GGDEF_dom"/>
</dbReference>
<dbReference type="Pfam" id="PF00563">
    <property type="entry name" value="EAL"/>
    <property type="match status" value="1"/>
</dbReference>
<evidence type="ECO:0000256" key="1">
    <source>
        <dbReference type="SAM" id="Phobius"/>
    </source>
</evidence>
<feature type="transmembrane region" description="Helical" evidence="1">
    <location>
        <begin position="161"/>
        <end position="183"/>
    </location>
</feature>
<dbReference type="AlphaFoldDB" id="A0A2U2DWY1"/>
<sequence>MPRRDDSKLLLAQFEALSTRVPILYMLLVINAVAVSMTHIGTAPLWLAAYLPVLMSILCIVRLLWWQTRRRVPVTPEAAYRYLRRTERLAGILTLGFASWAVGLYQYGDAYQQGQIAYFLVVTGISCIFCLMHLPSAALITTAITFSFMVVTFLFSGNAVFIATALSVAFLSVAFVSVILSYFDNFSGLVELTAALERKQEETEQLNEVNSRNALHDQLTGLANRRSFFQQLDGLIGSDPHRPPVVGLVDLDGFKPVNDIFGHAAGDFVLKEAAARFHALSQGEGSVARLGGDEFGFILPGCTSREDAAALGQAFCTTLREPFEIPGGSIRLSGSCGIAYPEDGAGTSEEIYERADFALYQMKSKRGGAVEFFSSDHQQLLKRRHAIDFALQAGDFSRELSLEFQPVITLDGGRLVGFEALARWNSSRLGPVSPNDFIPAAERTGIVSRMTAILLSQALDAMKLMPDHLRLAFNLSARDICDRETALALLVQIRQSGIDVSRLDLEITETALLSDFDTAAEVVRMLRSAGASISLDDFGTGFSSLSHVHRLEFDKIKIDKSFVLKCDRDERSMNIIRSVANLCHNLGIQSVAEGIETAEIRTALQASGVDLGQGYFFSRPQPLAAVLQGIAMEDGRAAADGARLAG</sequence>
<dbReference type="PANTHER" id="PTHR33121">
    <property type="entry name" value="CYCLIC DI-GMP PHOSPHODIESTERASE PDEF"/>
    <property type="match status" value="1"/>
</dbReference>
<gene>
    <name evidence="4" type="ORF">DEM27_00485</name>
</gene>
<dbReference type="SUPFAM" id="SSF141868">
    <property type="entry name" value="EAL domain-like"/>
    <property type="match status" value="1"/>
</dbReference>
<feature type="domain" description="EAL" evidence="2">
    <location>
        <begin position="384"/>
        <end position="634"/>
    </location>
</feature>
<dbReference type="PROSITE" id="PS50887">
    <property type="entry name" value="GGDEF"/>
    <property type="match status" value="1"/>
</dbReference>
<dbReference type="Gene3D" id="3.20.20.450">
    <property type="entry name" value="EAL domain"/>
    <property type="match status" value="1"/>
</dbReference>
<keyword evidence="1" id="KW-1133">Transmembrane helix</keyword>
<dbReference type="RefSeq" id="WP_109456239.1">
    <property type="nucleotide sequence ID" value="NZ_QFBC01000001.1"/>
</dbReference>
<dbReference type="InterPro" id="IPR043128">
    <property type="entry name" value="Rev_trsase/Diguanyl_cyclase"/>
</dbReference>
<dbReference type="InterPro" id="IPR035919">
    <property type="entry name" value="EAL_sf"/>
</dbReference>
<feature type="transmembrane region" description="Helical" evidence="1">
    <location>
        <begin position="114"/>
        <end position="132"/>
    </location>
</feature>
<dbReference type="SMART" id="SM00052">
    <property type="entry name" value="EAL"/>
    <property type="match status" value="1"/>
</dbReference>
<dbReference type="NCBIfam" id="TIGR00254">
    <property type="entry name" value="GGDEF"/>
    <property type="match status" value="1"/>
</dbReference>
<dbReference type="InterPro" id="IPR029787">
    <property type="entry name" value="Nucleotide_cyclase"/>
</dbReference>
<feature type="domain" description="GGDEF" evidence="3">
    <location>
        <begin position="242"/>
        <end position="375"/>
    </location>
</feature>
<comment type="caution">
    <text evidence="4">The sequence shown here is derived from an EMBL/GenBank/DDBJ whole genome shotgun (WGS) entry which is preliminary data.</text>
</comment>
<evidence type="ECO:0000313" key="5">
    <source>
        <dbReference type="Proteomes" id="UP000245252"/>
    </source>
</evidence>
<dbReference type="Proteomes" id="UP000245252">
    <property type="component" value="Unassembled WGS sequence"/>
</dbReference>
<dbReference type="CDD" id="cd01949">
    <property type="entry name" value="GGDEF"/>
    <property type="match status" value="1"/>
</dbReference>
<dbReference type="CDD" id="cd01948">
    <property type="entry name" value="EAL"/>
    <property type="match status" value="1"/>
</dbReference>
<keyword evidence="1" id="KW-0812">Transmembrane</keyword>
<organism evidence="4 5">
    <name type="scientific">Metarhizobium album</name>
    <dbReference type="NCBI Taxonomy" id="2182425"/>
    <lineage>
        <taxon>Bacteria</taxon>
        <taxon>Pseudomonadati</taxon>
        <taxon>Pseudomonadota</taxon>
        <taxon>Alphaproteobacteria</taxon>
        <taxon>Hyphomicrobiales</taxon>
        <taxon>Rhizobiaceae</taxon>
        <taxon>Metarhizobium</taxon>
    </lineage>
</organism>
<feature type="transmembrane region" description="Helical" evidence="1">
    <location>
        <begin position="89"/>
        <end position="108"/>
    </location>
</feature>
<name>A0A2U2DWY1_9HYPH</name>
<dbReference type="OrthoDB" id="9814202at2"/>
<evidence type="ECO:0000259" key="2">
    <source>
        <dbReference type="PROSITE" id="PS50883"/>
    </source>
</evidence>
<keyword evidence="1" id="KW-0472">Membrane</keyword>
<dbReference type="InterPro" id="IPR050706">
    <property type="entry name" value="Cyclic-di-GMP_PDE-like"/>
</dbReference>
<reference evidence="4 5" key="1">
    <citation type="submission" date="2018-05" db="EMBL/GenBank/DDBJ databases">
        <title>The draft genome of strain NS-104.</title>
        <authorList>
            <person name="Hang P."/>
            <person name="Jiang J."/>
        </authorList>
    </citation>
    <scope>NUCLEOTIDE SEQUENCE [LARGE SCALE GENOMIC DNA]</scope>
    <source>
        <strain evidence="4 5">NS-104</strain>
    </source>
</reference>